<reference evidence="4 5" key="1">
    <citation type="submission" date="2022-01" db="EMBL/GenBank/DDBJ databases">
        <title>Nocardioides sp. nov., an actinomycete isolated from mining soil.</title>
        <authorList>
            <person name="Liu L."/>
        </authorList>
    </citation>
    <scope>NUCLEOTIDE SEQUENCE [LARGE SCALE GENOMIC DNA]</scope>
    <source>
        <strain evidence="4 5">KLBMP 9356</strain>
    </source>
</reference>
<dbReference type="PANTHER" id="PTHR22946:SF9">
    <property type="entry name" value="POLYKETIDE TRANSFERASE AF380"/>
    <property type="match status" value="1"/>
</dbReference>
<protein>
    <submittedName>
        <fullName evidence="4">Alpha/beta hydrolase</fullName>
    </submittedName>
</protein>
<evidence type="ECO:0000313" key="4">
    <source>
        <dbReference type="EMBL" id="MCF6376659.1"/>
    </source>
</evidence>
<evidence type="ECO:0000256" key="2">
    <source>
        <dbReference type="ARBA" id="ARBA00022801"/>
    </source>
</evidence>
<dbReference type="Proteomes" id="UP001201161">
    <property type="component" value="Unassembled WGS sequence"/>
</dbReference>
<evidence type="ECO:0000313" key="5">
    <source>
        <dbReference type="Proteomes" id="UP001201161"/>
    </source>
</evidence>
<comment type="similarity">
    <text evidence="1">Belongs to the AB hydrolase superfamily.</text>
</comment>
<keyword evidence="5" id="KW-1185">Reference proteome</keyword>
<name>A0ABS9H853_9ACTN</name>
<organism evidence="4 5">
    <name type="scientific">Nocardioides potassii</name>
    <dbReference type="NCBI Taxonomy" id="2911371"/>
    <lineage>
        <taxon>Bacteria</taxon>
        <taxon>Bacillati</taxon>
        <taxon>Actinomycetota</taxon>
        <taxon>Actinomycetes</taxon>
        <taxon>Propionibacteriales</taxon>
        <taxon>Nocardioidaceae</taxon>
        <taxon>Nocardioides</taxon>
    </lineage>
</organism>
<accession>A0ABS9H853</accession>
<dbReference type="InterPro" id="IPR000383">
    <property type="entry name" value="Xaa-Pro-like_dom"/>
</dbReference>
<dbReference type="EMBL" id="JAKJHZ010000003">
    <property type="protein sequence ID" value="MCF6376659.1"/>
    <property type="molecule type" value="Genomic_DNA"/>
</dbReference>
<dbReference type="Gene3D" id="3.40.50.1820">
    <property type="entry name" value="alpha/beta hydrolase"/>
    <property type="match status" value="1"/>
</dbReference>
<dbReference type="InterPro" id="IPR029058">
    <property type="entry name" value="AB_hydrolase_fold"/>
</dbReference>
<dbReference type="Pfam" id="PF02129">
    <property type="entry name" value="Peptidase_S15"/>
    <property type="match status" value="1"/>
</dbReference>
<keyword evidence="2 4" id="KW-0378">Hydrolase</keyword>
<dbReference type="PANTHER" id="PTHR22946">
    <property type="entry name" value="DIENELACTONE HYDROLASE DOMAIN-CONTAINING PROTEIN-RELATED"/>
    <property type="match status" value="1"/>
</dbReference>
<dbReference type="SUPFAM" id="SSF53474">
    <property type="entry name" value="alpha/beta-Hydrolases"/>
    <property type="match status" value="1"/>
</dbReference>
<dbReference type="RefSeq" id="WP_236399055.1">
    <property type="nucleotide sequence ID" value="NZ_JAKJHZ010000003.1"/>
</dbReference>
<dbReference type="GO" id="GO:0016787">
    <property type="term" value="F:hydrolase activity"/>
    <property type="evidence" value="ECO:0007669"/>
    <property type="project" value="UniProtKB-KW"/>
</dbReference>
<comment type="caution">
    <text evidence="4">The sequence shown here is derived from an EMBL/GenBank/DDBJ whole genome shotgun (WGS) entry which is preliminary data.</text>
</comment>
<evidence type="ECO:0000256" key="1">
    <source>
        <dbReference type="ARBA" id="ARBA00008645"/>
    </source>
</evidence>
<sequence length="292" mass="30769">MSRGTTCAATVHRPVSSATEAPVIVMGHGFGAVRALRLGAFAERFAAAGYTVVTFDYRGFGDSDGTPRQVVDVTMQHQDWRAALAFARSLDGVDPAKVVAWGTSFAGGHVISLAGRGEPLAAMIAQVPHVSGPAAVRSTGIRAGVRLVPAAVRDQVRAWSGRAPVYVESAGAPGQTAVMTSPDAMPGVEKLIAESGIAQGEHRTDVAARIALRIGLYSPRRWASGVRCPALVQIVDADAITPARIARATAARMAAPTVRVYTGGHFDPYVEPLFERVVTDQLAFLREHVPAR</sequence>
<dbReference type="InterPro" id="IPR050261">
    <property type="entry name" value="FrsA_esterase"/>
</dbReference>
<feature type="domain" description="Xaa-Pro dipeptidyl-peptidase-like" evidence="3">
    <location>
        <begin position="4"/>
        <end position="141"/>
    </location>
</feature>
<gene>
    <name evidence="4" type="ORF">L2K70_03505</name>
</gene>
<evidence type="ECO:0000259" key="3">
    <source>
        <dbReference type="Pfam" id="PF02129"/>
    </source>
</evidence>
<proteinExistence type="inferred from homology"/>